<evidence type="ECO:0000313" key="1">
    <source>
        <dbReference type="EMBL" id="SPD14927.1"/>
    </source>
</evidence>
<dbReference type="AlphaFoldDB" id="A0A2N9HL87"/>
<reference evidence="1" key="1">
    <citation type="submission" date="2018-02" db="EMBL/GenBank/DDBJ databases">
        <authorList>
            <person name="Cohen D.B."/>
            <person name="Kent A.D."/>
        </authorList>
    </citation>
    <scope>NUCLEOTIDE SEQUENCE</scope>
</reference>
<proteinExistence type="predicted"/>
<gene>
    <name evidence="1" type="ORF">FSB_LOCUS42809</name>
</gene>
<sequence>MKEGRLRRSLPASFNWFSRCSGEKTCFGLAATRWISGKLLRVQPGPMVDRAMWVATGVVLGGSRLLAVEVQCGGAGYDDQESNFFYDKVLSVRQEVIRADRNPCRKTGENHPKCRKQLDSPTTRSCSFLHRSQNHASSIPLESRQCRLSIETNFDQIRGPEDPQRSIQKKVLKRPKTHQNLVEIGQNAQSKQPEKLTQHQAMWSNVELREALYKYGSNFKA</sequence>
<protein>
    <submittedName>
        <fullName evidence="1">Uncharacterized protein</fullName>
    </submittedName>
</protein>
<accession>A0A2N9HL87</accession>
<organism evidence="1">
    <name type="scientific">Fagus sylvatica</name>
    <name type="common">Beechnut</name>
    <dbReference type="NCBI Taxonomy" id="28930"/>
    <lineage>
        <taxon>Eukaryota</taxon>
        <taxon>Viridiplantae</taxon>
        <taxon>Streptophyta</taxon>
        <taxon>Embryophyta</taxon>
        <taxon>Tracheophyta</taxon>
        <taxon>Spermatophyta</taxon>
        <taxon>Magnoliopsida</taxon>
        <taxon>eudicotyledons</taxon>
        <taxon>Gunneridae</taxon>
        <taxon>Pentapetalae</taxon>
        <taxon>rosids</taxon>
        <taxon>fabids</taxon>
        <taxon>Fagales</taxon>
        <taxon>Fagaceae</taxon>
        <taxon>Fagus</taxon>
    </lineage>
</organism>
<dbReference type="EMBL" id="OIVN01004002">
    <property type="protein sequence ID" value="SPD14927.1"/>
    <property type="molecule type" value="Genomic_DNA"/>
</dbReference>
<name>A0A2N9HL87_FAGSY</name>